<dbReference type="EC" id="1.14.13.-" evidence="9"/>
<keyword evidence="5" id="KW-0274">FAD</keyword>
<dbReference type="InterPro" id="IPR018168">
    <property type="entry name" value="Ubi_Hdrlase_CS"/>
</dbReference>
<evidence type="ECO:0000256" key="7">
    <source>
        <dbReference type="ARBA" id="ARBA00023033"/>
    </source>
</evidence>
<keyword evidence="4" id="KW-0285">Flavoprotein</keyword>
<evidence type="ECO:0000256" key="5">
    <source>
        <dbReference type="ARBA" id="ARBA00022827"/>
    </source>
</evidence>
<dbReference type="EMBL" id="CP109965">
    <property type="protein sequence ID" value="WAJ69782.1"/>
    <property type="molecule type" value="Genomic_DNA"/>
</dbReference>
<comment type="cofactor">
    <cofactor evidence="1">
        <name>FAD</name>
        <dbReference type="ChEBI" id="CHEBI:57692"/>
    </cofactor>
</comment>
<evidence type="ECO:0000256" key="6">
    <source>
        <dbReference type="ARBA" id="ARBA00023002"/>
    </source>
</evidence>
<dbReference type="InterPro" id="IPR011295">
    <property type="entry name" value="UbiH"/>
</dbReference>
<organism evidence="9 10">
    <name type="scientific">Catenovulum adriaticum</name>
    <dbReference type="NCBI Taxonomy" id="2984846"/>
    <lineage>
        <taxon>Bacteria</taxon>
        <taxon>Pseudomonadati</taxon>
        <taxon>Pseudomonadota</taxon>
        <taxon>Gammaproteobacteria</taxon>
        <taxon>Alteromonadales</taxon>
        <taxon>Alteromonadaceae</taxon>
        <taxon>Catenovulum</taxon>
    </lineage>
</organism>
<evidence type="ECO:0000259" key="8">
    <source>
        <dbReference type="Pfam" id="PF01494"/>
    </source>
</evidence>
<dbReference type="InterPro" id="IPR010971">
    <property type="entry name" value="UbiH/COQ6"/>
</dbReference>
<dbReference type="NCBIfam" id="TIGR01988">
    <property type="entry name" value="Ubi-OHases"/>
    <property type="match status" value="1"/>
</dbReference>
<dbReference type="InterPro" id="IPR002938">
    <property type="entry name" value="FAD-bd"/>
</dbReference>
<reference evidence="9" key="1">
    <citation type="submission" date="2022-10" db="EMBL/GenBank/DDBJ databases">
        <title>Catenovulum adriacola sp. nov. isolated in the Harbour of Susak.</title>
        <authorList>
            <person name="Schoch T."/>
            <person name="Reich S.J."/>
            <person name="Stoeferle S."/>
            <person name="Flaiz M."/>
            <person name="Kazda M."/>
            <person name="Riedel C.U."/>
            <person name="Duerre P."/>
        </authorList>
    </citation>
    <scope>NUCLEOTIDE SEQUENCE</scope>
    <source>
        <strain evidence="9">TS8</strain>
    </source>
</reference>
<evidence type="ECO:0000313" key="10">
    <source>
        <dbReference type="Proteomes" id="UP001163726"/>
    </source>
</evidence>
<dbReference type="Proteomes" id="UP001163726">
    <property type="component" value="Chromosome"/>
</dbReference>
<dbReference type="RefSeq" id="WP_268074066.1">
    <property type="nucleotide sequence ID" value="NZ_CP109965.1"/>
</dbReference>
<dbReference type="GO" id="GO:0016491">
    <property type="term" value="F:oxidoreductase activity"/>
    <property type="evidence" value="ECO:0007669"/>
    <property type="project" value="UniProtKB-KW"/>
</dbReference>
<gene>
    <name evidence="9" type="primary">ubiH</name>
    <name evidence="9" type="synonym">visB</name>
    <name evidence="9" type="ORF">OLW01_11550</name>
</gene>
<dbReference type="NCBIfam" id="NF004356">
    <property type="entry name" value="PRK05732.1"/>
    <property type="match status" value="1"/>
</dbReference>
<dbReference type="Gene3D" id="3.50.50.60">
    <property type="entry name" value="FAD/NAD(P)-binding domain"/>
    <property type="match status" value="2"/>
</dbReference>
<keyword evidence="6 9" id="KW-0560">Oxidoreductase</keyword>
<comment type="pathway">
    <text evidence="2">Cofactor biosynthesis; ubiquinone biosynthesis.</text>
</comment>
<evidence type="ECO:0000256" key="2">
    <source>
        <dbReference type="ARBA" id="ARBA00004749"/>
    </source>
</evidence>
<evidence type="ECO:0000313" key="9">
    <source>
        <dbReference type="EMBL" id="WAJ69782.1"/>
    </source>
</evidence>
<evidence type="ECO:0000256" key="1">
    <source>
        <dbReference type="ARBA" id="ARBA00001974"/>
    </source>
</evidence>
<name>A0ABY7AKH6_9ALTE</name>
<keyword evidence="10" id="KW-1185">Reference proteome</keyword>
<keyword evidence="7" id="KW-0503">Monooxygenase</keyword>
<protein>
    <submittedName>
        <fullName evidence="9">2-octaprenyl-6-methoxyphenyl hydroxylase</fullName>
        <ecNumber evidence="9">1.14.13.-</ecNumber>
    </submittedName>
</protein>
<dbReference type="PANTHER" id="PTHR43876:SF8">
    <property type="entry name" value="2-OCTAPRENYL-6-METHOXYPHENOL HYDROXYLASE"/>
    <property type="match status" value="1"/>
</dbReference>
<evidence type="ECO:0000256" key="4">
    <source>
        <dbReference type="ARBA" id="ARBA00022630"/>
    </source>
</evidence>
<dbReference type="NCBIfam" id="TIGR01984">
    <property type="entry name" value="UbiH"/>
    <property type="match status" value="1"/>
</dbReference>
<dbReference type="PANTHER" id="PTHR43876">
    <property type="entry name" value="UBIQUINONE BIOSYNTHESIS MONOOXYGENASE COQ6, MITOCHONDRIAL"/>
    <property type="match status" value="1"/>
</dbReference>
<dbReference type="InterPro" id="IPR036188">
    <property type="entry name" value="FAD/NAD-bd_sf"/>
</dbReference>
<accession>A0ABY7AKH6</accession>
<dbReference type="Pfam" id="PF01494">
    <property type="entry name" value="FAD_binding_3"/>
    <property type="match status" value="1"/>
</dbReference>
<feature type="domain" description="FAD-binding" evidence="8">
    <location>
        <begin position="9"/>
        <end position="335"/>
    </location>
</feature>
<comment type="similarity">
    <text evidence="3">Belongs to the UbiH/COQ6 family.</text>
</comment>
<evidence type="ECO:0000256" key="3">
    <source>
        <dbReference type="ARBA" id="ARBA00005349"/>
    </source>
</evidence>
<sequence>MQANTEQFDIVIVGGGLVGCSMAGALKAQAAGQNLKIAIIESSVKPELSASHHSSKSSFDGKAIALSYGSVQQLDNWALWQAVKPFTQAINKIEVSEQHTAGFSFIHAPKNVTALGYVIEAQNIGAQLLTKLNQLDLTWFQPAQVTTLTQQQNHIELTLDSGKRLCSQLVLACDGANGKMRQLLKLQPKADDYGQWAITSNVEVDCAHQNIAYERFTQNGPLAMLPMKHNRFGLVWCTTQAKAEQLKQLNDDEFIAQLQQAVGYKVGKVIKVGQRQTYPLKRSYLEQNVHHRLVFLGNASHTVHPIAGQGFNLGIRDVACAANLIAQKLTQKQDVGLNWHCYLAERQKDIQFILQTTDTLVNVFSNNQTLLKAARNIGLLAFELSPIAKSAFASRAMGQINLNDR</sequence>
<dbReference type="PRINTS" id="PR00420">
    <property type="entry name" value="RNGMNOXGNASE"/>
</dbReference>
<dbReference type="InterPro" id="IPR051205">
    <property type="entry name" value="UbiH/COQ6_monooxygenase"/>
</dbReference>
<dbReference type="PROSITE" id="PS01304">
    <property type="entry name" value="UBIH"/>
    <property type="match status" value="1"/>
</dbReference>
<dbReference type="SUPFAM" id="SSF51905">
    <property type="entry name" value="FAD/NAD(P)-binding domain"/>
    <property type="match status" value="1"/>
</dbReference>
<proteinExistence type="inferred from homology"/>